<keyword evidence="6" id="KW-0119">Carbohydrate metabolism</keyword>
<protein>
    <submittedName>
        <fullName evidence="9">DNRLRE domain-containing protein</fullName>
    </submittedName>
</protein>
<evidence type="ECO:0000256" key="3">
    <source>
        <dbReference type="ARBA" id="ARBA00022729"/>
    </source>
</evidence>
<dbReference type="InterPro" id="IPR013783">
    <property type="entry name" value="Ig-like_fold"/>
</dbReference>
<dbReference type="InterPro" id="IPR032812">
    <property type="entry name" value="SbsA_Ig"/>
</dbReference>
<evidence type="ECO:0000259" key="8">
    <source>
        <dbReference type="PROSITE" id="PS50853"/>
    </source>
</evidence>
<dbReference type="Gene3D" id="2.60.120.200">
    <property type="match status" value="2"/>
</dbReference>
<dbReference type="GO" id="GO:0016798">
    <property type="term" value="F:hydrolase activity, acting on glycosyl bonds"/>
    <property type="evidence" value="ECO:0007669"/>
    <property type="project" value="UniProtKB-KW"/>
</dbReference>
<feature type="region of interest" description="Disordered" evidence="7">
    <location>
        <begin position="482"/>
        <end position="562"/>
    </location>
</feature>
<feature type="compositionally biased region" description="Acidic residues" evidence="7">
    <location>
        <begin position="517"/>
        <end position="541"/>
    </location>
</feature>
<evidence type="ECO:0000256" key="6">
    <source>
        <dbReference type="ARBA" id="ARBA00023326"/>
    </source>
</evidence>
<keyword evidence="5" id="KW-0326">Glycosidase</keyword>
<keyword evidence="5" id="KW-0378">Hydrolase</keyword>
<dbReference type="Proteomes" id="UP000294543">
    <property type="component" value="Unassembled WGS sequence"/>
</dbReference>
<name>A0A4R4W2E1_9ACTN</name>
<dbReference type="SUPFAM" id="SSF49265">
    <property type="entry name" value="Fibronectin type III"/>
    <property type="match status" value="1"/>
</dbReference>
<dbReference type="InterPro" id="IPR014755">
    <property type="entry name" value="Cu-Rt/internalin_Ig-like"/>
</dbReference>
<evidence type="ECO:0000313" key="10">
    <source>
        <dbReference type="Proteomes" id="UP000294543"/>
    </source>
</evidence>
<proteinExistence type="predicted"/>
<evidence type="ECO:0000256" key="4">
    <source>
        <dbReference type="ARBA" id="ARBA00023157"/>
    </source>
</evidence>
<feature type="compositionally biased region" description="Low complexity" evidence="7">
    <location>
        <begin position="1"/>
        <end position="23"/>
    </location>
</feature>
<dbReference type="Pfam" id="PF13205">
    <property type="entry name" value="Big_5"/>
    <property type="match status" value="1"/>
</dbReference>
<keyword evidence="2" id="KW-0964">Secreted</keyword>
<dbReference type="SUPFAM" id="SSF49899">
    <property type="entry name" value="Concanavalin A-like lectins/glucanases"/>
    <property type="match status" value="2"/>
</dbReference>
<keyword evidence="6" id="KW-0624">Polysaccharide degradation</keyword>
<feature type="domain" description="Fibronectin type-III" evidence="8">
    <location>
        <begin position="877"/>
        <end position="973"/>
    </location>
</feature>
<feature type="region of interest" description="Disordered" evidence="7">
    <location>
        <begin position="989"/>
        <end position="1009"/>
    </location>
</feature>
<gene>
    <name evidence="9" type="ORF">E1294_46675</name>
</gene>
<comment type="caution">
    <text evidence="9">The sequence shown here is derived from an EMBL/GenBank/DDBJ whole genome shotgun (WGS) entry which is preliminary data.</text>
</comment>
<evidence type="ECO:0000256" key="2">
    <source>
        <dbReference type="ARBA" id="ARBA00022525"/>
    </source>
</evidence>
<evidence type="ECO:0000256" key="5">
    <source>
        <dbReference type="ARBA" id="ARBA00023295"/>
    </source>
</evidence>
<dbReference type="InterPro" id="IPR003961">
    <property type="entry name" value="FN3_dom"/>
</dbReference>
<dbReference type="InterPro" id="IPR006558">
    <property type="entry name" value="LamG-like"/>
</dbReference>
<feature type="region of interest" description="Disordered" evidence="7">
    <location>
        <begin position="870"/>
        <end position="890"/>
    </location>
</feature>
<keyword evidence="4" id="KW-1015">Disulfide bond</keyword>
<dbReference type="Pfam" id="PF24517">
    <property type="entry name" value="CBM96"/>
    <property type="match status" value="1"/>
</dbReference>
<dbReference type="PANTHER" id="PTHR42535:SF2">
    <property type="entry name" value="CHROMOSOME UNDETERMINED SCAFFOLD_146, WHOLE GENOME SHOTGUN SEQUENCE"/>
    <property type="match status" value="1"/>
</dbReference>
<evidence type="ECO:0000256" key="7">
    <source>
        <dbReference type="SAM" id="MobiDB-lite"/>
    </source>
</evidence>
<dbReference type="EMBL" id="SMKP01000239">
    <property type="protein sequence ID" value="TDD09594.1"/>
    <property type="molecule type" value="Genomic_DNA"/>
</dbReference>
<feature type="compositionally biased region" description="Polar residues" evidence="7">
    <location>
        <begin position="496"/>
        <end position="506"/>
    </location>
</feature>
<dbReference type="GO" id="GO:0000272">
    <property type="term" value="P:polysaccharide catabolic process"/>
    <property type="evidence" value="ECO:0007669"/>
    <property type="project" value="UniProtKB-KW"/>
</dbReference>
<keyword evidence="3" id="KW-0732">Signal</keyword>
<dbReference type="InterPro" id="IPR013320">
    <property type="entry name" value="ConA-like_dom_sf"/>
</dbReference>
<dbReference type="PANTHER" id="PTHR42535">
    <property type="entry name" value="OOKINETE PROTEIN, PUTATIVE-RELATED"/>
    <property type="match status" value="1"/>
</dbReference>
<keyword evidence="10" id="KW-1185">Reference proteome</keyword>
<dbReference type="CDD" id="cd00063">
    <property type="entry name" value="FN3"/>
    <property type="match status" value="1"/>
</dbReference>
<feature type="non-terminal residue" evidence="9">
    <location>
        <position position="1"/>
    </location>
</feature>
<dbReference type="InterPro" id="IPR055372">
    <property type="entry name" value="CBM96"/>
</dbReference>
<dbReference type="PROSITE" id="PS50853">
    <property type="entry name" value="FN3"/>
    <property type="match status" value="1"/>
</dbReference>
<dbReference type="NCBIfam" id="NF033679">
    <property type="entry name" value="DNRLRE_dom"/>
    <property type="match status" value="1"/>
</dbReference>
<evidence type="ECO:0000313" key="9">
    <source>
        <dbReference type="EMBL" id="TDD09594.1"/>
    </source>
</evidence>
<dbReference type="OrthoDB" id="3543639at2"/>
<organism evidence="9 10">
    <name type="scientific">Nonomuraea diastatica</name>
    <dbReference type="NCBI Taxonomy" id="1848329"/>
    <lineage>
        <taxon>Bacteria</taxon>
        <taxon>Bacillati</taxon>
        <taxon>Actinomycetota</taxon>
        <taxon>Actinomycetes</taxon>
        <taxon>Streptosporangiales</taxon>
        <taxon>Streptosporangiaceae</taxon>
        <taxon>Nonomuraea</taxon>
    </lineage>
</organism>
<dbReference type="InterPro" id="IPR036116">
    <property type="entry name" value="FN3_sf"/>
</dbReference>
<dbReference type="SMART" id="SM00560">
    <property type="entry name" value="LamGL"/>
    <property type="match status" value="2"/>
</dbReference>
<dbReference type="Gene3D" id="2.60.40.1220">
    <property type="match status" value="1"/>
</dbReference>
<feature type="compositionally biased region" description="Polar residues" evidence="7">
    <location>
        <begin position="989"/>
        <end position="1000"/>
    </location>
</feature>
<feature type="region of interest" description="Disordered" evidence="7">
    <location>
        <begin position="1"/>
        <end position="27"/>
    </location>
</feature>
<dbReference type="RefSeq" id="WP_132518355.1">
    <property type="nucleotide sequence ID" value="NZ_SMKP01000239.1"/>
</dbReference>
<dbReference type="Gene3D" id="2.60.40.10">
    <property type="entry name" value="Immunoglobulins"/>
    <property type="match status" value="1"/>
</dbReference>
<sequence>GPTPSPTTLQTAPSTPTSAALAQAKKDNKRVEIEALRSETGTYFANPDGKTIRAELTSSPIRVKKDGAWQPIDTRLIEKDGVLRPKSSLGDLTLSAGGNIDAVTYTGAQGKAAIAAPDRLPEPVVKNNIATYPDAYGRGTDLVVTVTPSGFRHDVVIRQRPAEDLQLRVPMRLPDGLKLGKGPDKTPGVPNAKGKEVDDLSAAPMLDAAAMASPDQGHVGQAKATVDGDSVVLIAKADFLTDPAVTYPVTVTTASEIWEGTGIAGDTHVSNVLPNGDDNALLESLTTGRSHSGTRTHRAYIRFNIHDTPLMGATITNADLRLHNYNSHTCSDDNPGIVAHRITDPWTVNTLTWNNQPSVTVNGQVGNRGAYSATIPCPEGEGELYYSIEDMVREWVAGEPDDGVRLTSPTETVAQNWRSYRSDKYGGYDTYPFTPRGPVLFIEYEPAPVETVEVGTFQYGHWGATPADLAAQQARQTEVEIPPFTNPTDEEARQAALNSPIRSQVDANELEPPPGLTEEELEEFGESEGEGYEDVPDESDPAPDTVAPQVLTNPADGDTNVPTDTEIRVAFGESVTGQTFVLKDSAATDVSFSVTPIGDDPETEEIEPSDQGWILKPEHSLKGAERYRIEVRAARDAAGNVMTDYAATFTTAGGATPVAGLVAAYGMNEGSGTSVADSSGQNNPGMGDSTAWANGKYGKALSFNGSSSMVTVAHAASLRLTTGMTLSAWVNPTTVTGTPWKSVVTKELNADGASYALYAANGGAVPSGWVQTDPATDSTADGTSPLPVNNWSHLALTYDGATLRLFVNGQQVDQSTLNGSLYDDGSPLRIGGNVVWQEYFRGLIDEVRIYNRAQTATEIQTDMNTPIGEVAPPDTQAPTAPGSLTGTGGPGSAQLTWTASTDYVGVTGYTIHRSTTPEFTPSAANQIGSSPTTTFTDAGLAAGTYYYQVRAADAAGNLSPSSNEISVTVTARPTVPGLVAAYGMNEGSGTTVGDSSGQNNTGAATDTTWTTGGKHGKALSFNGTTSWVTVPHAESLRLTNALTLSAWVRPATVDGMDTVLMKESADGGPYALYSSFEGSYPLGWLQTADGPRGVEGGTTLTLNQWSHLALTYDGSMATLYVNGTQVDQAQVSGDLVDDGGELHIGGNNFWGDEFYDGLIDEVRIYNVVQTAAQIQADMNTPVGAAAAGVTARRLSTSSAPEIQKLVIGDSRTADGVTVTYSLTPHLTTWLTIGRNGEAKVEVEIAGKPTKSFKAGKVITDRRLIWSGQATAKPNDSQVTLQVPKGLLRDGEKVRWRARAGDKGAWSPWAGLVVDLEQGATGDKTSNDPRGIAPTPAAAIADDDSRVQECWRHEQQARTGATDGTDGYYMNRNTWCAIQEVARGDAQIGSRPGVFVNGITADATIIGTAGGNGEGTPTKDRFSRYRISLKNVTAIGGVYNRQAMIGFGASTYDTACKIAGDSYVQGLWQQWRDGKVVEFTVVSDEANGRGIDKIERCFPKFYAKIWLDGISSTPPKTYWSDAKPEARCDSAFYLTRHYGSGCIFDKVAAVYETTETRPGLPWSDMGDPDNVNMAYRSVASHIWTAQHKKDLTLPKRIDKSIPGHWLSASGPLSRNVNADWRKKNNTKSRNMCRLLFKDYDRRDAELGKGEKHKVYECDEFPFQSTMQGTWVSVERVNSPDAYAYSIRPVWWKRNTEDGIRLGAFYESQRILGEDGTRRKITYDHFWVEAYVPGQNPH</sequence>
<comment type="subcellular location">
    <subcellularLocation>
        <location evidence="1">Secreted</location>
    </subcellularLocation>
</comment>
<accession>A0A4R4W2E1</accession>
<dbReference type="Pfam" id="PF13385">
    <property type="entry name" value="Laminin_G_3"/>
    <property type="match status" value="2"/>
</dbReference>
<dbReference type="GO" id="GO:0005576">
    <property type="term" value="C:extracellular region"/>
    <property type="evidence" value="ECO:0007669"/>
    <property type="project" value="UniProtKB-SubCell"/>
</dbReference>
<dbReference type="SMART" id="SM00060">
    <property type="entry name" value="FN3"/>
    <property type="match status" value="1"/>
</dbReference>
<reference evidence="9 10" key="1">
    <citation type="submission" date="2019-03" db="EMBL/GenBank/DDBJ databases">
        <title>Draft genome sequences of novel Actinobacteria.</title>
        <authorList>
            <person name="Sahin N."/>
            <person name="Ay H."/>
            <person name="Saygin H."/>
        </authorList>
    </citation>
    <scope>NUCLEOTIDE SEQUENCE [LARGE SCALE GENOMIC DNA]</scope>
    <source>
        <strain evidence="9 10">KC712</strain>
    </source>
</reference>
<evidence type="ECO:0000256" key="1">
    <source>
        <dbReference type="ARBA" id="ARBA00004613"/>
    </source>
</evidence>